<reference evidence="2 3" key="1">
    <citation type="journal article" date="2018" name="PLoS Genet.">
        <title>Population sequencing reveals clonal diversity and ancestral inbreeding in the grapevine cultivar Chardonnay.</title>
        <authorList>
            <person name="Roach M.J."/>
            <person name="Johnson D.L."/>
            <person name="Bohlmann J."/>
            <person name="van Vuuren H.J."/>
            <person name="Jones S.J."/>
            <person name="Pretorius I.S."/>
            <person name="Schmidt S.A."/>
            <person name="Borneman A.R."/>
        </authorList>
    </citation>
    <scope>NUCLEOTIDE SEQUENCE [LARGE SCALE GENOMIC DNA]</scope>
    <source>
        <strain evidence="3">cv. Chardonnay</strain>
        <tissue evidence="2">Leaf</tissue>
    </source>
</reference>
<comment type="caution">
    <text evidence="2">The sequence shown here is derived from an EMBL/GenBank/DDBJ whole genome shotgun (WGS) entry which is preliminary data.</text>
</comment>
<name>A0A438FIH2_VITVI</name>
<feature type="coiled-coil region" evidence="1">
    <location>
        <begin position="8"/>
        <end position="35"/>
    </location>
</feature>
<keyword evidence="1" id="KW-0175">Coiled coil</keyword>
<dbReference type="AlphaFoldDB" id="A0A438FIH2"/>
<dbReference type="Proteomes" id="UP000288805">
    <property type="component" value="Unassembled WGS sequence"/>
</dbReference>
<proteinExistence type="predicted"/>
<organism evidence="2 3">
    <name type="scientific">Vitis vinifera</name>
    <name type="common">Grape</name>
    <dbReference type="NCBI Taxonomy" id="29760"/>
    <lineage>
        <taxon>Eukaryota</taxon>
        <taxon>Viridiplantae</taxon>
        <taxon>Streptophyta</taxon>
        <taxon>Embryophyta</taxon>
        <taxon>Tracheophyta</taxon>
        <taxon>Spermatophyta</taxon>
        <taxon>Magnoliopsida</taxon>
        <taxon>eudicotyledons</taxon>
        <taxon>Gunneridae</taxon>
        <taxon>Pentapetalae</taxon>
        <taxon>rosids</taxon>
        <taxon>Vitales</taxon>
        <taxon>Vitaceae</taxon>
        <taxon>Viteae</taxon>
        <taxon>Vitis</taxon>
    </lineage>
</organism>
<sequence length="179" mass="20762">MSRKLMREKRLELKRGNLRKEIEKLNQHNLSLKRKSFLKPKNVKQEKLETIQNSSSALIDDVDALVLLFEQVIEDVRCKMLCKLFPILHQKIGMMGNIREILDKAKTVTRFMHSYAAALNHMRNHTCVHDLVKASKSKLAILILTTEYSLRKVGLEKMLISSEWEISCWASQKRGEEGS</sequence>
<accession>A0A438FIH2</accession>
<dbReference type="EMBL" id="QGNW01000878">
    <property type="protein sequence ID" value="RVW59751.1"/>
    <property type="molecule type" value="Genomic_DNA"/>
</dbReference>
<protein>
    <submittedName>
        <fullName evidence="2">Uncharacterized protein</fullName>
    </submittedName>
</protein>
<evidence type="ECO:0000313" key="3">
    <source>
        <dbReference type="Proteomes" id="UP000288805"/>
    </source>
</evidence>
<gene>
    <name evidence="2" type="ORF">CK203_096373</name>
</gene>
<evidence type="ECO:0000256" key="1">
    <source>
        <dbReference type="SAM" id="Coils"/>
    </source>
</evidence>
<evidence type="ECO:0000313" key="2">
    <source>
        <dbReference type="EMBL" id="RVW59751.1"/>
    </source>
</evidence>